<evidence type="ECO:0000313" key="5">
    <source>
        <dbReference type="Proteomes" id="UP001235849"/>
    </source>
</evidence>
<keyword evidence="1" id="KW-0677">Repeat</keyword>
<reference evidence="4 5" key="1">
    <citation type="submission" date="2023-01" db="EMBL/GenBank/DDBJ databases">
        <title>Novel diversity within Roseofilum (Cyanobacteria; Desertifilaceae) from marine benthic mats with descriptions of four novel species.</title>
        <authorList>
            <person name="Wang Y."/>
            <person name="Berthold D.E."/>
            <person name="Hu J."/>
            <person name="Lefler F.W."/>
            <person name="Laughinghouse H.D. IV."/>
        </authorList>
    </citation>
    <scope>NUCLEOTIDE SEQUENCE [LARGE SCALE GENOMIC DNA]</scope>
    <source>
        <strain evidence="4 5">BLCC-M114</strain>
    </source>
</reference>
<dbReference type="PROSITE" id="PS50005">
    <property type="entry name" value="TPR"/>
    <property type="match status" value="2"/>
</dbReference>
<dbReference type="InterPro" id="IPR019734">
    <property type="entry name" value="TPR_rpt"/>
</dbReference>
<dbReference type="SUPFAM" id="SSF48452">
    <property type="entry name" value="TPR-like"/>
    <property type="match status" value="1"/>
</dbReference>
<protein>
    <submittedName>
        <fullName evidence="4">Tetratricopeptide repeat protein</fullName>
    </submittedName>
</protein>
<dbReference type="Gene3D" id="1.25.40.10">
    <property type="entry name" value="Tetratricopeptide repeat domain"/>
    <property type="match status" value="1"/>
</dbReference>
<dbReference type="Proteomes" id="UP001235849">
    <property type="component" value="Unassembled WGS sequence"/>
</dbReference>
<accession>A0ABT7B1I4</accession>
<evidence type="ECO:0000256" key="3">
    <source>
        <dbReference type="PROSITE-ProRule" id="PRU00339"/>
    </source>
</evidence>
<sequence length="132" mass="15393">MTKTLMSQNYAQKAERCVEEGNYVEAIGHFDRALIFDPQNIDLWIQRGCACTHLHHYQKALWSFEEALSLNPQDSTLQLFRGVCLHHLQQYNQAYQSYNQVLGKTSNHPFTWVRQKINQLFATGDEQISLFS</sequence>
<dbReference type="Pfam" id="PF07719">
    <property type="entry name" value="TPR_2"/>
    <property type="match status" value="1"/>
</dbReference>
<keyword evidence="5" id="KW-1185">Reference proteome</keyword>
<evidence type="ECO:0000256" key="1">
    <source>
        <dbReference type="ARBA" id="ARBA00022737"/>
    </source>
</evidence>
<keyword evidence="2 3" id="KW-0802">TPR repeat</keyword>
<name>A0ABT7B1I4_9CYAN</name>
<dbReference type="PANTHER" id="PTHR45153">
    <property type="entry name" value="TETRATRICOPEPTIDE REPEAT PROTEIN 16"/>
    <property type="match status" value="1"/>
</dbReference>
<dbReference type="RefSeq" id="WP_283765401.1">
    <property type="nucleotide sequence ID" value="NZ_JAQOSO010000011.1"/>
</dbReference>
<dbReference type="InterPro" id="IPR011990">
    <property type="entry name" value="TPR-like_helical_dom_sf"/>
</dbReference>
<dbReference type="EMBL" id="JAQOSO010000011">
    <property type="protein sequence ID" value="MDJ1173024.1"/>
    <property type="molecule type" value="Genomic_DNA"/>
</dbReference>
<evidence type="ECO:0000313" key="4">
    <source>
        <dbReference type="EMBL" id="MDJ1173024.1"/>
    </source>
</evidence>
<dbReference type="SMART" id="SM00028">
    <property type="entry name" value="TPR"/>
    <property type="match status" value="3"/>
</dbReference>
<proteinExistence type="predicted"/>
<evidence type="ECO:0000256" key="2">
    <source>
        <dbReference type="ARBA" id="ARBA00022803"/>
    </source>
</evidence>
<dbReference type="PANTHER" id="PTHR45153:SF1">
    <property type="entry name" value="TETRATRICOPEPTIDE REPEAT PROTEIN 16"/>
    <property type="match status" value="1"/>
</dbReference>
<organism evidence="4 5">
    <name type="scientific">Roseofilum capinflatum BLCC-M114</name>
    <dbReference type="NCBI Taxonomy" id="3022440"/>
    <lineage>
        <taxon>Bacteria</taxon>
        <taxon>Bacillati</taxon>
        <taxon>Cyanobacteriota</taxon>
        <taxon>Cyanophyceae</taxon>
        <taxon>Desertifilales</taxon>
        <taxon>Desertifilaceae</taxon>
        <taxon>Roseofilum</taxon>
        <taxon>Roseofilum capinflatum</taxon>
    </lineage>
</organism>
<comment type="caution">
    <text evidence="4">The sequence shown here is derived from an EMBL/GenBank/DDBJ whole genome shotgun (WGS) entry which is preliminary data.</text>
</comment>
<dbReference type="InterPro" id="IPR013105">
    <property type="entry name" value="TPR_2"/>
</dbReference>
<gene>
    <name evidence="4" type="ORF">PMG25_02865</name>
</gene>
<feature type="repeat" description="TPR" evidence="3">
    <location>
        <begin position="41"/>
        <end position="74"/>
    </location>
</feature>
<feature type="repeat" description="TPR" evidence="3">
    <location>
        <begin position="7"/>
        <end position="40"/>
    </location>
</feature>